<evidence type="ECO:0000256" key="2">
    <source>
        <dbReference type="ARBA" id="ARBA00022723"/>
    </source>
</evidence>
<evidence type="ECO:0000313" key="9">
    <source>
        <dbReference type="EMBL" id="CAG8629593.1"/>
    </source>
</evidence>
<evidence type="ECO:0000256" key="7">
    <source>
        <dbReference type="ARBA" id="ARBA00023242"/>
    </source>
</evidence>
<evidence type="ECO:0000256" key="6">
    <source>
        <dbReference type="ARBA" id="ARBA00023163"/>
    </source>
</evidence>
<keyword evidence="10" id="KW-1185">Reference proteome</keyword>
<dbReference type="PANTHER" id="PTHR46481">
    <property type="entry name" value="ZINC FINGER BED DOMAIN-CONTAINING PROTEIN 4"/>
    <property type="match status" value="1"/>
</dbReference>
<dbReference type="AlphaFoldDB" id="A0A9N9D7S7"/>
<keyword evidence="2" id="KW-0479">Metal-binding</keyword>
<reference evidence="9" key="1">
    <citation type="submission" date="2021-06" db="EMBL/GenBank/DDBJ databases">
        <authorList>
            <person name="Kallberg Y."/>
            <person name="Tangrot J."/>
            <person name="Rosling A."/>
        </authorList>
    </citation>
    <scope>NUCLEOTIDE SEQUENCE</scope>
    <source>
        <strain evidence="9">IN212</strain>
    </source>
</reference>
<dbReference type="EMBL" id="CAJVPZ010011388">
    <property type="protein sequence ID" value="CAG8629593.1"/>
    <property type="molecule type" value="Genomic_DNA"/>
</dbReference>
<sequence length="390" mass="44947">YSDDMMLTHDDISRTSESSNIRGSAVRLFYSVDEIDDVEVWVCHHKSCAPKVKYQKDGSTSNLWRHLRNKHHISRAMVEGGCIKVVSKDDANILSIDRLNENLINAKDKILQNIHEYALDDTEICYISFTTDINILRLPYPHTAECLLNKIINILDSLHLKNKTVCSIVDNGSNIKLCVKRLEQKYNISKIFCFGHTLQLAINNALKNCPEIINLIKKYKDIVLHFSGSPKQKQFLLTAQMKIEDWDKYKSLLVETNENISLRSYEDKELSSDDWDEITELVILLRLYEIFKNHEQQQAISEARTEYEELASNYELENILGTESQDDPIASEDEMDSEDIFSISVTTHQKQSSQQDTIIKKRTSLNPEFAGTLLFIKAALNLWPVSHIFE</sequence>
<dbReference type="PANTHER" id="PTHR46481:SF10">
    <property type="entry name" value="ZINC FINGER BED DOMAIN-CONTAINING PROTEIN 39"/>
    <property type="match status" value="1"/>
</dbReference>
<dbReference type="GO" id="GO:0003677">
    <property type="term" value="F:DNA binding"/>
    <property type="evidence" value="ECO:0007669"/>
    <property type="project" value="InterPro"/>
</dbReference>
<feature type="domain" description="BED-type" evidence="8">
    <location>
        <begin position="39"/>
        <end position="71"/>
    </location>
</feature>
<dbReference type="GO" id="GO:0005634">
    <property type="term" value="C:nucleus"/>
    <property type="evidence" value="ECO:0007669"/>
    <property type="project" value="UniProtKB-SubCell"/>
</dbReference>
<keyword evidence="6" id="KW-0804">Transcription</keyword>
<comment type="caution">
    <text evidence="9">The sequence shown here is derived from an EMBL/GenBank/DDBJ whole genome shotgun (WGS) entry which is preliminary data.</text>
</comment>
<comment type="subcellular location">
    <subcellularLocation>
        <location evidence="1">Nucleus</location>
    </subcellularLocation>
</comment>
<evidence type="ECO:0000313" key="10">
    <source>
        <dbReference type="Proteomes" id="UP000789396"/>
    </source>
</evidence>
<dbReference type="InterPro" id="IPR012337">
    <property type="entry name" value="RNaseH-like_sf"/>
</dbReference>
<dbReference type="InterPro" id="IPR052035">
    <property type="entry name" value="ZnF_BED_domain_contain"/>
</dbReference>
<dbReference type="InterPro" id="IPR003656">
    <property type="entry name" value="Znf_BED"/>
</dbReference>
<proteinExistence type="predicted"/>
<evidence type="ECO:0000259" key="8">
    <source>
        <dbReference type="Pfam" id="PF02892"/>
    </source>
</evidence>
<gene>
    <name evidence="9" type="ORF">RFULGI_LOCUS7672</name>
</gene>
<dbReference type="OrthoDB" id="1607513at2759"/>
<feature type="non-terminal residue" evidence="9">
    <location>
        <position position="1"/>
    </location>
</feature>
<keyword evidence="7" id="KW-0539">Nucleus</keyword>
<name>A0A9N9D7S7_9GLOM</name>
<protein>
    <submittedName>
        <fullName evidence="9">9985_t:CDS:1</fullName>
    </submittedName>
</protein>
<evidence type="ECO:0000256" key="3">
    <source>
        <dbReference type="ARBA" id="ARBA00022771"/>
    </source>
</evidence>
<keyword evidence="3" id="KW-0863">Zinc-finger</keyword>
<keyword evidence="5" id="KW-0805">Transcription regulation</keyword>
<dbReference type="GO" id="GO:0008270">
    <property type="term" value="F:zinc ion binding"/>
    <property type="evidence" value="ECO:0007669"/>
    <property type="project" value="UniProtKB-KW"/>
</dbReference>
<evidence type="ECO:0000256" key="1">
    <source>
        <dbReference type="ARBA" id="ARBA00004123"/>
    </source>
</evidence>
<dbReference type="Pfam" id="PF02892">
    <property type="entry name" value="zf-BED"/>
    <property type="match status" value="1"/>
</dbReference>
<organism evidence="9 10">
    <name type="scientific">Racocetra fulgida</name>
    <dbReference type="NCBI Taxonomy" id="60492"/>
    <lineage>
        <taxon>Eukaryota</taxon>
        <taxon>Fungi</taxon>
        <taxon>Fungi incertae sedis</taxon>
        <taxon>Mucoromycota</taxon>
        <taxon>Glomeromycotina</taxon>
        <taxon>Glomeromycetes</taxon>
        <taxon>Diversisporales</taxon>
        <taxon>Gigasporaceae</taxon>
        <taxon>Racocetra</taxon>
    </lineage>
</organism>
<keyword evidence="4" id="KW-0862">Zinc</keyword>
<dbReference type="SUPFAM" id="SSF53098">
    <property type="entry name" value="Ribonuclease H-like"/>
    <property type="match status" value="1"/>
</dbReference>
<accession>A0A9N9D7S7</accession>
<evidence type="ECO:0000256" key="4">
    <source>
        <dbReference type="ARBA" id="ARBA00022833"/>
    </source>
</evidence>
<dbReference type="Proteomes" id="UP000789396">
    <property type="component" value="Unassembled WGS sequence"/>
</dbReference>
<evidence type="ECO:0000256" key="5">
    <source>
        <dbReference type="ARBA" id="ARBA00023015"/>
    </source>
</evidence>